<dbReference type="AlphaFoldDB" id="A0A9D4ZNF2"/>
<proteinExistence type="predicted"/>
<dbReference type="PANTHER" id="PTHR31636">
    <property type="entry name" value="OSJNBA0084A10.13 PROTEIN-RELATED"/>
    <property type="match status" value="1"/>
</dbReference>
<dbReference type="OrthoDB" id="47276at2759"/>
<name>A0A9D4ZNF2_ADICA</name>
<dbReference type="EMBL" id="JABFUD020000006">
    <property type="protein sequence ID" value="KAI5079195.1"/>
    <property type="molecule type" value="Genomic_DNA"/>
</dbReference>
<keyword evidence="1" id="KW-0805">Transcription regulation</keyword>
<accession>A0A9D4ZNF2</accession>
<dbReference type="Pfam" id="PF03514">
    <property type="entry name" value="GRAS"/>
    <property type="match status" value="1"/>
</dbReference>
<organism evidence="4 5">
    <name type="scientific">Adiantum capillus-veneris</name>
    <name type="common">Maidenhair fern</name>
    <dbReference type="NCBI Taxonomy" id="13818"/>
    <lineage>
        <taxon>Eukaryota</taxon>
        <taxon>Viridiplantae</taxon>
        <taxon>Streptophyta</taxon>
        <taxon>Embryophyta</taxon>
        <taxon>Tracheophyta</taxon>
        <taxon>Polypodiopsida</taxon>
        <taxon>Polypodiidae</taxon>
        <taxon>Polypodiales</taxon>
        <taxon>Pteridineae</taxon>
        <taxon>Pteridaceae</taxon>
        <taxon>Vittarioideae</taxon>
        <taxon>Adiantum</taxon>
    </lineage>
</organism>
<protein>
    <submittedName>
        <fullName evidence="4">Uncharacterized protein</fullName>
    </submittedName>
</protein>
<evidence type="ECO:0000313" key="5">
    <source>
        <dbReference type="Proteomes" id="UP000886520"/>
    </source>
</evidence>
<dbReference type="InterPro" id="IPR005202">
    <property type="entry name" value="TF_GRAS"/>
</dbReference>
<comment type="caution">
    <text evidence="4">The sequence shown here is derived from an EMBL/GenBank/DDBJ whole genome shotgun (WGS) entry which is preliminary data.</text>
</comment>
<reference evidence="4" key="1">
    <citation type="submission" date="2021-01" db="EMBL/GenBank/DDBJ databases">
        <title>Adiantum capillus-veneris genome.</title>
        <authorList>
            <person name="Fang Y."/>
            <person name="Liao Q."/>
        </authorList>
    </citation>
    <scope>NUCLEOTIDE SEQUENCE</scope>
    <source>
        <strain evidence="4">H3</strain>
        <tissue evidence="4">Leaf</tissue>
    </source>
</reference>
<keyword evidence="5" id="KW-1185">Reference proteome</keyword>
<evidence type="ECO:0000256" key="3">
    <source>
        <dbReference type="SAM" id="MobiDB-lite"/>
    </source>
</evidence>
<evidence type="ECO:0000256" key="1">
    <source>
        <dbReference type="ARBA" id="ARBA00023015"/>
    </source>
</evidence>
<keyword evidence="2" id="KW-0804">Transcription</keyword>
<evidence type="ECO:0000256" key="2">
    <source>
        <dbReference type="ARBA" id="ARBA00023163"/>
    </source>
</evidence>
<gene>
    <name evidence="4" type="ORF">GOP47_0006866</name>
</gene>
<sequence>MDALILASSGYPNPPSFANTHFQSPDEDHSSILVQEQGLNPPFTPSSPSLDMEAALEHLSSGCDSELSSGANSSDDTDVLMVDPFLDYLNGVLMEERDEDDVAPCNMGDDVEASYNAIMSSLYDIVSESLPLDSTSSKSISASDSTIQANVSGFQLSKPWDKSSLSELHASITESKSAFNTVAGVSSKSVPALGKVDVWLEEENTRAFCAKQAVIPTTSSEAHDGSLETAHVCEYVAAGAINDFSSNNGGKGQDQEQTRKVGLLPLNYESPTKPSSIDISLEEFEVRGGYTDLYAGKPTPWNTSMSNGRARCLNEAKVKLSRKAAYKASQSARNVSAEAVGGSFLDLKELLVSCAQAVAIGDVKKATEILQELYQVHGVSLKGNSLQRTAHYFCDALIARMGGMGGYQYRILSEVGVPTVSFLRAAKMWYEMTPFMKILHYFVNQNILKAAEGAWRLHILDYGMSYGMQWPCLINALAEREGGPPLLVITGIDCSKPGLEWLEENGRRLAAYAKTSNVPFQFHAIVSDQWEDIDPASLYLQEGEVRVINCAVKGLSRHGDESTVDSTNNLSTIAPREKLLMNMRSLNPRLLLTAELNLASNSPFFVTRFREAFLYYSNVMNMLDALCGGGGDDPDRLITEMARSILNIVACEGAERVERPETYRRWDALIKRAGFELLPIPSVILSRSRSHAKQHYHKDFMVHDDANGWLLLGWKGRIILSMFAWKPATSNRYR</sequence>
<dbReference type="PROSITE" id="PS50985">
    <property type="entry name" value="GRAS"/>
    <property type="match status" value="1"/>
</dbReference>
<feature type="region of interest" description="Disordered" evidence="3">
    <location>
        <begin position="7"/>
        <end position="28"/>
    </location>
</feature>
<evidence type="ECO:0000313" key="4">
    <source>
        <dbReference type="EMBL" id="KAI5079195.1"/>
    </source>
</evidence>
<dbReference type="Proteomes" id="UP000886520">
    <property type="component" value="Chromosome 6"/>
</dbReference>